<evidence type="ECO:0000256" key="2">
    <source>
        <dbReference type="SAM" id="Phobius"/>
    </source>
</evidence>
<gene>
    <name evidence="4" type="ORF">BN381_70021</name>
</gene>
<evidence type="ECO:0000313" key="4">
    <source>
        <dbReference type="EMBL" id="CCM65322.1"/>
    </source>
</evidence>
<protein>
    <recommendedName>
        <fullName evidence="3">PASTA domain-containing protein</fullName>
    </recommendedName>
</protein>
<dbReference type="EMBL" id="CANL01000067">
    <property type="protein sequence ID" value="CCM65322.1"/>
    <property type="molecule type" value="Genomic_DNA"/>
</dbReference>
<organism evidence="4 5">
    <name type="scientific">Candidatus Neomicrothrix parvicella RN1</name>
    <dbReference type="NCBI Taxonomy" id="1229780"/>
    <lineage>
        <taxon>Bacteria</taxon>
        <taxon>Bacillati</taxon>
        <taxon>Actinomycetota</taxon>
        <taxon>Acidimicrobiia</taxon>
        <taxon>Acidimicrobiales</taxon>
        <taxon>Microthrixaceae</taxon>
        <taxon>Candidatus Neomicrothrix</taxon>
    </lineage>
</organism>
<accession>R4Z7D6</accession>
<dbReference type="RefSeq" id="WP_012229991.1">
    <property type="nucleotide sequence ID" value="NZ_HG422565.1"/>
</dbReference>
<keyword evidence="2" id="KW-1133">Transmembrane helix</keyword>
<dbReference type="OrthoDB" id="9762169at2"/>
<proteinExistence type="predicted"/>
<feature type="domain" description="PASTA" evidence="3">
    <location>
        <begin position="207"/>
        <end position="274"/>
    </location>
</feature>
<dbReference type="Pfam" id="PF03793">
    <property type="entry name" value="PASTA"/>
    <property type="match status" value="4"/>
</dbReference>
<sequence length="348" mass="36576">MSTPDPVSSTDQTDGSVIGQPEHPQGETADELRRRGLRSGRLVVLIFLALLGAGVPLLALSPTLNPADLLLGRYRYQDAPELLGMTQPKAIQALVREGLSSSSAFAFSANTPRGEITAQDPPPGEPVRRGGKVKLTVSRGQEDFVVPELVGSTRASVEKLFDNTGVKVEVVEFPSENDVAGEVIRQDPLPGNVLRTGNTLSLVVSMGAERRDVPEVRRLPSDGAAFILGNAGFIVEKVTKERDPFLPKGAVLRTKPAAGQNLNKGTKVELVVSDGPPQAKVPGLVGTQETQAIESLESVGIIAATTTELVNPRDPNNGKVLSQVPDAGTMLDPGDVVELTVARGGAPG</sequence>
<keyword evidence="5" id="KW-1185">Reference proteome</keyword>
<name>R4Z7D6_9ACTN</name>
<dbReference type="HOGENOM" id="CLU_796160_0_0_11"/>
<keyword evidence="2" id="KW-0472">Membrane</keyword>
<dbReference type="eggNOG" id="COG2815">
    <property type="taxonomic scope" value="Bacteria"/>
</dbReference>
<feature type="transmembrane region" description="Helical" evidence="2">
    <location>
        <begin position="42"/>
        <end position="60"/>
    </location>
</feature>
<evidence type="ECO:0000256" key="1">
    <source>
        <dbReference type="SAM" id="MobiDB-lite"/>
    </source>
</evidence>
<dbReference type="InterPro" id="IPR005543">
    <property type="entry name" value="PASTA_dom"/>
</dbReference>
<feature type="compositionally biased region" description="Polar residues" evidence="1">
    <location>
        <begin position="1"/>
        <end position="15"/>
    </location>
</feature>
<reference evidence="4 5" key="1">
    <citation type="journal article" date="2013" name="ISME J.">
        <title>Metabolic model for the filamentous 'Candidatus Microthrix parvicella' based on genomic and metagenomic analyses.</title>
        <authorList>
            <person name="Jon McIlroy S."/>
            <person name="Kristiansen R."/>
            <person name="Albertsen M."/>
            <person name="Michael Karst S."/>
            <person name="Rossetti S."/>
            <person name="Lund Nielsen J."/>
            <person name="Tandoi V."/>
            <person name="James Seviour R."/>
            <person name="Nielsen P.H."/>
        </authorList>
    </citation>
    <scope>NUCLEOTIDE SEQUENCE [LARGE SCALE GENOMIC DNA]</scope>
    <source>
        <strain evidence="4 5">RN1</strain>
    </source>
</reference>
<dbReference type="AlphaFoldDB" id="R4Z7D6"/>
<comment type="caution">
    <text evidence="4">The sequence shown here is derived from an EMBL/GenBank/DDBJ whole genome shotgun (WGS) entry which is preliminary data.</text>
</comment>
<dbReference type="SMART" id="SM00740">
    <property type="entry name" value="PASTA"/>
    <property type="match status" value="4"/>
</dbReference>
<keyword evidence="2" id="KW-0812">Transmembrane</keyword>
<evidence type="ECO:0000259" key="3">
    <source>
        <dbReference type="PROSITE" id="PS51178"/>
    </source>
</evidence>
<feature type="region of interest" description="Disordered" evidence="1">
    <location>
        <begin position="1"/>
        <end position="32"/>
    </location>
</feature>
<dbReference type="STRING" id="1229780.BN381_70021"/>
<feature type="domain" description="PASTA" evidence="3">
    <location>
        <begin position="275"/>
        <end position="343"/>
    </location>
</feature>
<dbReference type="CDD" id="cd06577">
    <property type="entry name" value="PASTA_pknB"/>
    <property type="match status" value="4"/>
</dbReference>
<feature type="domain" description="PASTA" evidence="3">
    <location>
        <begin position="140"/>
        <end position="206"/>
    </location>
</feature>
<dbReference type="PROSITE" id="PS51178">
    <property type="entry name" value="PASTA"/>
    <property type="match status" value="4"/>
</dbReference>
<dbReference type="Proteomes" id="UP000018291">
    <property type="component" value="Unassembled WGS sequence"/>
</dbReference>
<evidence type="ECO:0000313" key="5">
    <source>
        <dbReference type="Proteomes" id="UP000018291"/>
    </source>
</evidence>
<dbReference type="Gene3D" id="3.30.10.20">
    <property type="match status" value="4"/>
</dbReference>
<feature type="domain" description="PASTA" evidence="3">
    <location>
        <begin position="78"/>
        <end position="139"/>
    </location>
</feature>